<feature type="compositionally biased region" description="Low complexity" evidence="1">
    <location>
        <begin position="185"/>
        <end position="198"/>
    </location>
</feature>
<keyword evidence="2" id="KW-0812">Transmembrane</keyword>
<evidence type="ECO:0000256" key="1">
    <source>
        <dbReference type="SAM" id="MobiDB-lite"/>
    </source>
</evidence>
<dbReference type="PANTHER" id="PTHR34700:SF4">
    <property type="entry name" value="PHAGE-LIKE ELEMENT PBSX PROTEIN XKDP"/>
    <property type="match status" value="1"/>
</dbReference>
<dbReference type="Pfam" id="PF01476">
    <property type="entry name" value="LysM"/>
    <property type="match status" value="1"/>
</dbReference>
<keyword evidence="2" id="KW-0472">Membrane</keyword>
<evidence type="ECO:0000256" key="2">
    <source>
        <dbReference type="SAM" id="Phobius"/>
    </source>
</evidence>
<dbReference type="Proteomes" id="UP000198634">
    <property type="component" value="Unassembled WGS sequence"/>
</dbReference>
<dbReference type="AlphaFoldDB" id="A0A1H9HV94"/>
<dbReference type="PROSITE" id="PS51782">
    <property type="entry name" value="LYSM"/>
    <property type="match status" value="1"/>
</dbReference>
<feature type="compositionally biased region" description="Low complexity" evidence="1">
    <location>
        <begin position="213"/>
        <end position="291"/>
    </location>
</feature>
<sequence>MTKLNGLAGSQTMTIAAVAGGALVATAVGLYMTGVFDRAAPGNPSGDVVTAAQPILSQPATAVEPASDASNPAPEPAMTAPEPPRFDVVRVEADGTTLVAGVAASGATVDVLLDQLVLAAADPGSDGKFAAFLSIEPSEQPRVLSLVMHLGDQTIASLDQVIIAPAQQPQVVAAVQPAPQPPVQTAPAQTTPTQTATAGAPISDAGSAPPQPTAGTAGEATAAQPTQAPEQAPTTPSVAAVTPNTAGAAAPPPQTAQDQPAETTIATTQPTTATEAPTPAPAATPTTAAPAPKAPVVILSNADGVTVLQSPADDTAPPEVMASVSIDAVSYSDTGEVEVSGRGASIGMGTGSGFVRVYLDNTPITTSRIAADGRWHTELPGIDTGVYTLRVDQVSEDGKVTSRVETPFKREAAEKVAAVLPAASATGQPQVQVVTVQPGSTLWAIARDKYGEGRMFVRVFEANKDRIRDPDLIYPGQIFAVPD</sequence>
<dbReference type="OrthoDB" id="370541at2"/>
<proteinExistence type="predicted"/>
<name>A0A1H9HV94_9RHOB</name>
<dbReference type="InterPro" id="IPR018392">
    <property type="entry name" value="LysM"/>
</dbReference>
<dbReference type="PANTHER" id="PTHR34700">
    <property type="entry name" value="POTASSIUM BINDING PROTEIN KBP"/>
    <property type="match status" value="1"/>
</dbReference>
<dbReference type="InterPro" id="IPR036779">
    <property type="entry name" value="LysM_dom_sf"/>
</dbReference>
<evidence type="ECO:0000313" key="5">
    <source>
        <dbReference type="Proteomes" id="UP000198634"/>
    </source>
</evidence>
<accession>A0A1H9HV94</accession>
<dbReference type="RefSeq" id="WP_139246444.1">
    <property type="nucleotide sequence ID" value="NZ_FOEP01000010.1"/>
</dbReference>
<evidence type="ECO:0000259" key="3">
    <source>
        <dbReference type="PROSITE" id="PS51782"/>
    </source>
</evidence>
<feature type="transmembrane region" description="Helical" evidence="2">
    <location>
        <begin position="12"/>
        <end position="32"/>
    </location>
</feature>
<organism evidence="4 5">
    <name type="scientific">Thalassovita taeanensis</name>
    <dbReference type="NCBI Taxonomy" id="657014"/>
    <lineage>
        <taxon>Bacteria</taxon>
        <taxon>Pseudomonadati</taxon>
        <taxon>Pseudomonadota</taxon>
        <taxon>Alphaproteobacteria</taxon>
        <taxon>Rhodobacterales</taxon>
        <taxon>Roseobacteraceae</taxon>
        <taxon>Thalassovita</taxon>
    </lineage>
</organism>
<protein>
    <submittedName>
        <fullName evidence="4">Nucleoid-associated protein YgaU, contains BON and LysM domains</fullName>
    </submittedName>
</protein>
<dbReference type="EMBL" id="FOEP01000010">
    <property type="protein sequence ID" value="SEQ66197.1"/>
    <property type="molecule type" value="Genomic_DNA"/>
</dbReference>
<feature type="domain" description="LysM" evidence="3">
    <location>
        <begin position="432"/>
        <end position="481"/>
    </location>
</feature>
<keyword evidence="2" id="KW-1133">Transmembrane helix</keyword>
<dbReference type="Gene3D" id="3.10.350.10">
    <property type="entry name" value="LysM domain"/>
    <property type="match status" value="1"/>
</dbReference>
<feature type="region of interest" description="Disordered" evidence="1">
    <location>
        <begin position="60"/>
        <end position="82"/>
    </location>
</feature>
<dbReference type="STRING" id="657014.SAMN04488092_110101"/>
<reference evidence="4 5" key="1">
    <citation type="submission" date="2016-10" db="EMBL/GenBank/DDBJ databases">
        <authorList>
            <person name="de Groot N.N."/>
        </authorList>
    </citation>
    <scope>NUCLEOTIDE SEQUENCE [LARGE SCALE GENOMIC DNA]</scope>
    <source>
        <strain evidence="4 5">DSM 22007</strain>
    </source>
</reference>
<gene>
    <name evidence="4" type="ORF">SAMN04488092_110101</name>
</gene>
<feature type="region of interest" description="Disordered" evidence="1">
    <location>
        <begin position="173"/>
        <end position="291"/>
    </location>
</feature>
<dbReference type="SMART" id="SM00257">
    <property type="entry name" value="LysM"/>
    <property type="match status" value="1"/>
</dbReference>
<keyword evidence="5" id="KW-1185">Reference proteome</keyword>
<dbReference type="InterPro" id="IPR052196">
    <property type="entry name" value="Bact_Kbp"/>
</dbReference>
<evidence type="ECO:0000313" key="4">
    <source>
        <dbReference type="EMBL" id="SEQ66197.1"/>
    </source>
</evidence>